<proteinExistence type="predicted"/>
<dbReference type="AlphaFoldDB" id="A0A1I1VU83"/>
<evidence type="ECO:0000259" key="2">
    <source>
        <dbReference type="Pfam" id="PF14343"/>
    </source>
</evidence>
<evidence type="ECO:0000313" key="4">
    <source>
        <dbReference type="Proteomes" id="UP000199672"/>
    </source>
</evidence>
<dbReference type="Proteomes" id="UP000199672">
    <property type="component" value="Unassembled WGS sequence"/>
</dbReference>
<dbReference type="InterPro" id="IPR025748">
    <property type="entry name" value="PrcB_C_dom"/>
</dbReference>
<protein>
    <submittedName>
        <fullName evidence="3">PrcB C-terminal</fullName>
    </submittedName>
</protein>
<dbReference type="STRING" id="739143.SAMN05216297_113126"/>
<evidence type="ECO:0000313" key="3">
    <source>
        <dbReference type="EMBL" id="SFD86481.1"/>
    </source>
</evidence>
<dbReference type="RefSeq" id="WP_091497415.1">
    <property type="nucleotide sequence ID" value="NZ_FOMH01000013.1"/>
</dbReference>
<dbReference type="OrthoDB" id="5522116at2"/>
<dbReference type="Pfam" id="PF14343">
    <property type="entry name" value="PrcB_C"/>
    <property type="match status" value="1"/>
</dbReference>
<sequence>MKKLMLSLFVAFGFSACSLNNGDSSYMDCGTNTNIEFTGFPLLCNYTVKSPPSVPSVTVVATAEKMNDLFTKTASSCPVASDPNIDFTKQYLVGIFAGTKTTTGYAIKITSIVENNCQIIVNYYEKSPAVGETVSQTPTSPMDFVLVPKTAKGFIFNKTNENPDNIVIGSFYSQCAGADCQKFYQINDYNTLKFLNVAAGQYEFGQYKYTPTIKRGEYTLLLKEVPNEILALKGQTKTYGTPDAADQGGVYFELRQGAAVTKIYIDNNDTDDQSAAIKTFKKVIQDKITSLK</sequence>
<feature type="signal peptide" evidence="1">
    <location>
        <begin position="1"/>
        <end position="21"/>
    </location>
</feature>
<feature type="chain" id="PRO_5011652536" evidence="1">
    <location>
        <begin position="22"/>
        <end position="292"/>
    </location>
</feature>
<accession>A0A1I1VU83</accession>
<organism evidence="3 4">
    <name type="scientific">Flavobacterium phragmitis</name>
    <dbReference type="NCBI Taxonomy" id="739143"/>
    <lineage>
        <taxon>Bacteria</taxon>
        <taxon>Pseudomonadati</taxon>
        <taxon>Bacteroidota</taxon>
        <taxon>Flavobacteriia</taxon>
        <taxon>Flavobacteriales</taxon>
        <taxon>Flavobacteriaceae</taxon>
        <taxon>Flavobacterium</taxon>
    </lineage>
</organism>
<feature type="domain" description="PrcB C-terminal" evidence="2">
    <location>
        <begin position="93"/>
        <end position="147"/>
    </location>
</feature>
<keyword evidence="1" id="KW-0732">Signal</keyword>
<reference evidence="4" key="1">
    <citation type="submission" date="2016-10" db="EMBL/GenBank/DDBJ databases">
        <authorList>
            <person name="Varghese N."/>
            <person name="Submissions S."/>
        </authorList>
    </citation>
    <scope>NUCLEOTIDE SEQUENCE [LARGE SCALE GENOMIC DNA]</scope>
    <source>
        <strain evidence="4">CGMCC 1.10370</strain>
    </source>
</reference>
<name>A0A1I1VU83_9FLAO</name>
<gene>
    <name evidence="3" type="ORF">SAMN05216297_113126</name>
</gene>
<keyword evidence="4" id="KW-1185">Reference proteome</keyword>
<dbReference type="EMBL" id="FOMH01000013">
    <property type="protein sequence ID" value="SFD86481.1"/>
    <property type="molecule type" value="Genomic_DNA"/>
</dbReference>
<dbReference type="PROSITE" id="PS51257">
    <property type="entry name" value="PROKAR_LIPOPROTEIN"/>
    <property type="match status" value="1"/>
</dbReference>
<evidence type="ECO:0000256" key="1">
    <source>
        <dbReference type="SAM" id="SignalP"/>
    </source>
</evidence>